<sequence>MARPREFDTDQVLERAMDLFWRQGYNATSLPQLTRELGIGSGSLYGAFGSKEGLYAQALKRYCDDQAASLVERLDSASDIRAALRETLLAMAEADLADPERGCLLVNAATERAAHEGTVERVKSTMATVESALTGALQRAQVRGELAAEKRPAELARFLTTFIQGMRVMGKAHADREFLEGAVSGALKVLD</sequence>
<dbReference type="PRINTS" id="PR00455">
    <property type="entry name" value="HTHTETR"/>
</dbReference>
<dbReference type="InterPro" id="IPR036271">
    <property type="entry name" value="Tet_transcr_reg_TetR-rel_C_sf"/>
</dbReference>
<dbReference type="GO" id="GO:0003677">
    <property type="term" value="F:DNA binding"/>
    <property type="evidence" value="ECO:0007669"/>
    <property type="project" value="UniProtKB-UniRule"/>
</dbReference>
<dbReference type="Gene3D" id="1.10.357.10">
    <property type="entry name" value="Tetracycline Repressor, domain 2"/>
    <property type="match status" value="1"/>
</dbReference>
<dbReference type="PANTHER" id="PTHR47506:SF1">
    <property type="entry name" value="HTH-TYPE TRANSCRIPTIONAL REGULATOR YJDC"/>
    <property type="match status" value="1"/>
</dbReference>
<evidence type="ECO:0000256" key="2">
    <source>
        <dbReference type="ARBA" id="ARBA00023125"/>
    </source>
</evidence>
<organism evidence="6">
    <name type="scientific">Streptomyces sp. NBC_01393</name>
    <dbReference type="NCBI Taxonomy" id="2903851"/>
    <lineage>
        <taxon>Bacteria</taxon>
        <taxon>Bacillati</taxon>
        <taxon>Actinomycetota</taxon>
        <taxon>Actinomycetes</taxon>
        <taxon>Kitasatosporales</taxon>
        <taxon>Streptomycetaceae</taxon>
        <taxon>Streptomyces</taxon>
    </lineage>
</organism>
<dbReference type="EMBL" id="CP109546">
    <property type="protein sequence ID" value="WTZ13073.1"/>
    <property type="molecule type" value="Genomic_DNA"/>
</dbReference>
<evidence type="ECO:0000259" key="5">
    <source>
        <dbReference type="PROSITE" id="PS50977"/>
    </source>
</evidence>
<reference evidence="6" key="1">
    <citation type="submission" date="2022-10" db="EMBL/GenBank/DDBJ databases">
        <title>The complete genomes of actinobacterial strains from the NBC collection.</title>
        <authorList>
            <person name="Joergensen T.S."/>
            <person name="Alvarez Arevalo M."/>
            <person name="Sterndorff E.B."/>
            <person name="Faurdal D."/>
            <person name="Vuksanovic O."/>
            <person name="Mourched A.-S."/>
            <person name="Charusanti P."/>
            <person name="Shaw S."/>
            <person name="Blin K."/>
            <person name="Weber T."/>
        </authorList>
    </citation>
    <scope>NUCLEOTIDE SEQUENCE</scope>
    <source>
        <strain evidence="6">NBC_01393</strain>
    </source>
</reference>
<evidence type="ECO:0000256" key="4">
    <source>
        <dbReference type="PROSITE-ProRule" id="PRU00335"/>
    </source>
</evidence>
<dbReference type="Gene3D" id="1.10.10.60">
    <property type="entry name" value="Homeodomain-like"/>
    <property type="match status" value="1"/>
</dbReference>
<dbReference type="Pfam" id="PF16925">
    <property type="entry name" value="TetR_C_13"/>
    <property type="match status" value="1"/>
</dbReference>
<dbReference type="InterPro" id="IPR011075">
    <property type="entry name" value="TetR_C"/>
</dbReference>
<keyword evidence="2 4" id="KW-0238">DNA-binding</keyword>
<proteinExistence type="predicted"/>
<dbReference type="Pfam" id="PF00440">
    <property type="entry name" value="TetR_N"/>
    <property type="match status" value="1"/>
</dbReference>
<evidence type="ECO:0000256" key="1">
    <source>
        <dbReference type="ARBA" id="ARBA00023015"/>
    </source>
</evidence>
<gene>
    <name evidence="6" type="ORF">OG699_37035</name>
</gene>
<dbReference type="InterPro" id="IPR001647">
    <property type="entry name" value="HTH_TetR"/>
</dbReference>
<dbReference type="InterPro" id="IPR023772">
    <property type="entry name" value="DNA-bd_HTH_TetR-type_CS"/>
</dbReference>
<dbReference type="InterPro" id="IPR009057">
    <property type="entry name" value="Homeodomain-like_sf"/>
</dbReference>
<evidence type="ECO:0000256" key="3">
    <source>
        <dbReference type="ARBA" id="ARBA00023163"/>
    </source>
</evidence>
<dbReference type="SUPFAM" id="SSF46689">
    <property type="entry name" value="Homeodomain-like"/>
    <property type="match status" value="1"/>
</dbReference>
<feature type="DNA-binding region" description="H-T-H motif" evidence="4">
    <location>
        <begin position="29"/>
        <end position="48"/>
    </location>
</feature>
<feature type="domain" description="HTH tetR-type" evidence="5">
    <location>
        <begin position="6"/>
        <end position="66"/>
    </location>
</feature>
<protein>
    <submittedName>
        <fullName evidence="6">TetR/AcrR family transcriptional regulator</fullName>
    </submittedName>
</protein>
<name>A0AAU3I8Z0_9ACTN</name>
<accession>A0AAU3I8Z0</accession>
<keyword evidence="1" id="KW-0805">Transcription regulation</keyword>
<dbReference type="PROSITE" id="PS50977">
    <property type="entry name" value="HTH_TETR_2"/>
    <property type="match status" value="1"/>
</dbReference>
<dbReference type="PROSITE" id="PS01081">
    <property type="entry name" value="HTH_TETR_1"/>
    <property type="match status" value="1"/>
</dbReference>
<keyword evidence="3" id="KW-0804">Transcription</keyword>
<dbReference type="SUPFAM" id="SSF48498">
    <property type="entry name" value="Tetracyclin repressor-like, C-terminal domain"/>
    <property type="match status" value="1"/>
</dbReference>
<dbReference type="PANTHER" id="PTHR47506">
    <property type="entry name" value="TRANSCRIPTIONAL REGULATORY PROTEIN"/>
    <property type="match status" value="1"/>
</dbReference>
<dbReference type="AlphaFoldDB" id="A0AAU3I8Z0"/>
<evidence type="ECO:0000313" key="6">
    <source>
        <dbReference type="EMBL" id="WTZ13073.1"/>
    </source>
</evidence>